<dbReference type="HOGENOM" id="CLU_002057_0_0_1"/>
<feature type="compositionally biased region" description="Basic and acidic residues" evidence="1">
    <location>
        <begin position="980"/>
        <end position="1018"/>
    </location>
</feature>
<evidence type="ECO:0000256" key="3">
    <source>
        <dbReference type="SAM" id="SignalP"/>
    </source>
</evidence>
<keyword evidence="2" id="KW-1133">Transmembrane helix</keyword>
<feature type="region of interest" description="Disordered" evidence="1">
    <location>
        <begin position="972"/>
        <end position="1018"/>
    </location>
</feature>
<keyword evidence="2" id="KW-0812">Transmembrane</keyword>
<keyword evidence="2" id="KW-0472">Membrane</keyword>
<dbReference type="AlphaFoldDB" id="W2S2X4"/>
<feature type="chain" id="PRO_5004824817" evidence="3">
    <location>
        <begin position="23"/>
        <end position="1018"/>
    </location>
</feature>
<evidence type="ECO:0000256" key="1">
    <source>
        <dbReference type="SAM" id="MobiDB-lite"/>
    </source>
</evidence>
<evidence type="ECO:0000313" key="5">
    <source>
        <dbReference type="Proteomes" id="UP000030752"/>
    </source>
</evidence>
<feature type="region of interest" description="Disordered" evidence="1">
    <location>
        <begin position="514"/>
        <end position="632"/>
    </location>
</feature>
<evidence type="ECO:0000256" key="2">
    <source>
        <dbReference type="SAM" id="Phobius"/>
    </source>
</evidence>
<organism evidence="4 5">
    <name type="scientific">Cyphellophora europaea (strain CBS 101466)</name>
    <name type="common">Phialophora europaea</name>
    <dbReference type="NCBI Taxonomy" id="1220924"/>
    <lineage>
        <taxon>Eukaryota</taxon>
        <taxon>Fungi</taxon>
        <taxon>Dikarya</taxon>
        <taxon>Ascomycota</taxon>
        <taxon>Pezizomycotina</taxon>
        <taxon>Eurotiomycetes</taxon>
        <taxon>Chaetothyriomycetidae</taxon>
        <taxon>Chaetothyriales</taxon>
        <taxon>Cyphellophoraceae</taxon>
        <taxon>Cyphellophora</taxon>
    </lineage>
</organism>
<dbReference type="VEuPathDB" id="FungiDB:HMPREF1541_02224"/>
<name>W2S2X4_CYPE1</name>
<feature type="compositionally biased region" description="Polar residues" evidence="1">
    <location>
        <begin position="407"/>
        <end position="418"/>
    </location>
</feature>
<dbReference type="Gene3D" id="2.120.10.80">
    <property type="entry name" value="Kelch-type beta propeller"/>
    <property type="match status" value="1"/>
</dbReference>
<sequence length="1018" mass="108953">MTKDLSFLPVSLLALVARVAGAQLPYTPTSILASDNGSIAYLFAPQPDSSLCTLSLYNVTDTLDISSKPTTLLEELPFLSSSTSKPFLPLVDEEGVTVLTGDCAKGAEGTEIWRYTPNDAYTEGSWSQLKVAADQHGISANYLSAGLAFPATDNMASTLYIFGGMCPNSSTSTNENWVSNANYSSTMLAMTPQSPSDAESPYQISTTGLRAPPIPEAGLSMTPLVPAFADAGEPSQQQNFVLIGGHTQNAFINMSQVALFTLPQASWAFIPVNQPGSKENTELLRRSADFVEPRSGHTAVLTQDGSKIIVVGGWVGSVDTPAEPQVAVLNIGQGYGGSGDWTWSVPESPGPFAPNGGIYGHGATLLQGGIMVIAGGININGGVSKLKRQTASNFHFLNTTSMQWTDSYTHPASPSAPNAHTEAGSAGLQRSDKIGIGTGIGLSIAALALVVSVWFWYTRRLRKQRNMREKELRNLALGAERQFDPAIVGFPDEKYPERRTASWANMQERALGTFGGGTLPWKTSATHEGNGLRQAERTGASMEVPSPTRGLRRSLHSRGPGSGGVFQPAGAPGAVFRIDEEEENSQSGSLRKTRTPKNAADRSSQYSDPFKDPPPTADSNDPAAEQRRREVQGWVDDWQSAASSILSRNPSQAQTNRTYSNLSQAHSYMQTNQNSSSSGGPSGRGSPEKSDRTGSNLSERSAYSQLSFQRSVNGTVSRNQSQRSASAGYTIFSGAAAAMGRLGLSRNQQQPDSAGSGISRETSKRSVSMREYGSAGPAPSMRERADTFSSMRSAVGAIQPGEDHALLGRLNTRPGTADDHSKPPVSPVKDREGKYGRASSLTRTGAMAMGLLGSVKRVITGTGGVSVHERVAALEHTSPTKSAKDESPQRRLSPSQEFWRGQRGAQDWKVVAGEMGAEGASQSRTIRRKPVPSPAQQDEGDWDVESAVQNRVVQVMFTVPKEKLRVVNADALSLLSSNKSDVDHDEEKEREKEVKRMSSVREADEADTGWKGKEPDRG</sequence>
<dbReference type="STRING" id="1220924.W2S2X4"/>
<feature type="region of interest" description="Disordered" evidence="1">
    <location>
        <begin position="746"/>
        <end position="841"/>
    </location>
</feature>
<protein>
    <submittedName>
        <fullName evidence="4">Uncharacterized protein</fullName>
    </submittedName>
</protein>
<accession>W2S2X4</accession>
<dbReference type="SUPFAM" id="SSF50965">
    <property type="entry name" value="Galactose oxidase, central domain"/>
    <property type="match status" value="1"/>
</dbReference>
<feature type="signal peptide" evidence="3">
    <location>
        <begin position="1"/>
        <end position="22"/>
    </location>
</feature>
<feature type="compositionally biased region" description="Polar residues" evidence="1">
    <location>
        <begin position="693"/>
        <end position="725"/>
    </location>
</feature>
<feature type="transmembrane region" description="Helical" evidence="2">
    <location>
        <begin position="434"/>
        <end position="457"/>
    </location>
</feature>
<dbReference type="InParanoid" id="W2S2X4"/>
<feature type="region of interest" description="Disordered" evidence="1">
    <location>
        <begin position="668"/>
        <end position="725"/>
    </location>
</feature>
<feature type="compositionally biased region" description="Basic and acidic residues" evidence="1">
    <location>
        <begin position="816"/>
        <end position="835"/>
    </location>
</feature>
<keyword evidence="3" id="KW-0732">Signal</keyword>
<dbReference type="OrthoDB" id="205993at2759"/>
<feature type="region of interest" description="Disordered" evidence="1">
    <location>
        <begin position="407"/>
        <end position="426"/>
    </location>
</feature>
<dbReference type="Proteomes" id="UP000030752">
    <property type="component" value="Unassembled WGS sequence"/>
</dbReference>
<evidence type="ECO:0000313" key="4">
    <source>
        <dbReference type="EMBL" id="ETN43066.1"/>
    </source>
</evidence>
<dbReference type="EMBL" id="KB822718">
    <property type="protein sequence ID" value="ETN43066.1"/>
    <property type="molecule type" value="Genomic_DNA"/>
</dbReference>
<feature type="region of interest" description="Disordered" evidence="1">
    <location>
        <begin position="874"/>
        <end position="943"/>
    </location>
</feature>
<dbReference type="InterPro" id="IPR015915">
    <property type="entry name" value="Kelch-typ_b-propeller"/>
</dbReference>
<dbReference type="eggNOG" id="ENOG502SE7D">
    <property type="taxonomic scope" value="Eukaryota"/>
</dbReference>
<keyword evidence="5" id="KW-1185">Reference proteome</keyword>
<dbReference type="InterPro" id="IPR011043">
    <property type="entry name" value="Gal_Oxase/kelch_b-propeller"/>
</dbReference>
<proteinExistence type="predicted"/>
<reference evidence="4 5" key="1">
    <citation type="submission" date="2013-03" db="EMBL/GenBank/DDBJ databases">
        <title>The Genome Sequence of Phialophora europaea CBS 101466.</title>
        <authorList>
            <consortium name="The Broad Institute Genomics Platform"/>
            <person name="Cuomo C."/>
            <person name="de Hoog S."/>
            <person name="Gorbushina A."/>
            <person name="Walker B."/>
            <person name="Young S.K."/>
            <person name="Zeng Q."/>
            <person name="Gargeya S."/>
            <person name="Fitzgerald M."/>
            <person name="Haas B."/>
            <person name="Abouelleil A."/>
            <person name="Allen A.W."/>
            <person name="Alvarado L."/>
            <person name="Arachchi H.M."/>
            <person name="Berlin A.M."/>
            <person name="Chapman S.B."/>
            <person name="Gainer-Dewar J."/>
            <person name="Goldberg J."/>
            <person name="Griggs A."/>
            <person name="Gujja S."/>
            <person name="Hansen M."/>
            <person name="Howarth C."/>
            <person name="Imamovic A."/>
            <person name="Ireland A."/>
            <person name="Larimer J."/>
            <person name="McCowan C."/>
            <person name="Murphy C."/>
            <person name="Pearson M."/>
            <person name="Poon T.W."/>
            <person name="Priest M."/>
            <person name="Roberts A."/>
            <person name="Saif S."/>
            <person name="Shea T."/>
            <person name="Sisk P."/>
            <person name="Sykes S."/>
            <person name="Wortman J."/>
            <person name="Nusbaum C."/>
            <person name="Birren B."/>
        </authorList>
    </citation>
    <scope>NUCLEOTIDE SEQUENCE [LARGE SCALE GENOMIC DNA]</scope>
    <source>
        <strain evidence="4 5">CBS 101466</strain>
    </source>
</reference>
<dbReference type="GeneID" id="19969563"/>
<dbReference type="RefSeq" id="XP_008714802.1">
    <property type="nucleotide sequence ID" value="XM_008716580.1"/>
</dbReference>
<gene>
    <name evidence="4" type="ORF">HMPREF1541_02224</name>
</gene>